<dbReference type="RefSeq" id="WP_086785707.1">
    <property type="nucleotide sequence ID" value="NZ_JAGIOO010000001.1"/>
</dbReference>
<name>A0ABS5AJH2_9PSEU</name>
<gene>
    <name evidence="3" type="ORF">JOF53_005594</name>
</gene>
<reference evidence="3 4" key="1">
    <citation type="submission" date="2021-03" db="EMBL/GenBank/DDBJ databases">
        <title>Sequencing the genomes of 1000 actinobacteria strains.</title>
        <authorList>
            <person name="Klenk H.-P."/>
        </authorList>
    </citation>
    <scope>NUCLEOTIDE SEQUENCE [LARGE SCALE GENOMIC DNA]</scope>
    <source>
        <strain evidence="3 4">DSM 44580</strain>
    </source>
</reference>
<feature type="domain" description="DUF6545" evidence="2">
    <location>
        <begin position="244"/>
        <end position="370"/>
    </location>
</feature>
<dbReference type="InterPro" id="IPR046675">
    <property type="entry name" value="DUF6545"/>
</dbReference>
<evidence type="ECO:0000259" key="2">
    <source>
        <dbReference type="Pfam" id="PF20182"/>
    </source>
</evidence>
<feature type="transmembrane region" description="Helical" evidence="1">
    <location>
        <begin position="135"/>
        <end position="155"/>
    </location>
</feature>
<keyword evidence="4" id="KW-1185">Reference proteome</keyword>
<keyword evidence="1" id="KW-0472">Membrane</keyword>
<dbReference type="Proteomes" id="UP001519363">
    <property type="component" value="Unassembled WGS sequence"/>
</dbReference>
<feature type="transmembrane region" description="Helical" evidence="1">
    <location>
        <begin position="63"/>
        <end position="84"/>
    </location>
</feature>
<evidence type="ECO:0000313" key="3">
    <source>
        <dbReference type="EMBL" id="MBP2476722.1"/>
    </source>
</evidence>
<evidence type="ECO:0000256" key="1">
    <source>
        <dbReference type="SAM" id="Phobius"/>
    </source>
</evidence>
<feature type="transmembrane region" description="Helical" evidence="1">
    <location>
        <begin position="96"/>
        <end position="114"/>
    </location>
</feature>
<dbReference type="NCBIfam" id="NF042915">
    <property type="entry name" value="MAB_1171c_fam"/>
    <property type="match status" value="1"/>
</dbReference>
<keyword evidence="1" id="KW-0812">Transmembrane</keyword>
<comment type="caution">
    <text evidence="3">The sequence shown here is derived from an EMBL/GenBank/DDBJ whole genome shotgun (WGS) entry which is preliminary data.</text>
</comment>
<feature type="transmembrane region" description="Helical" evidence="1">
    <location>
        <begin position="215"/>
        <end position="235"/>
    </location>
</feature>
<evidence type="ECO:0000313" key="4">
    <source>
        <dbReference type="Proteomes" id="UP001519363"/>
    </source>
</evidence>
<dbReference type="InterPro" id="IPR050039">
    <property type="entry name" value="MAB_1171c-like"/>
</dbReference>
<proteinExistence type="predicted"/>
<protein>
    <recommendedName>
        <fullName evidence="2">DUF6545 domain-containing protein</fullName>
    </recommendedName>
</protein>
<sequence>MVSYLCAGLLALIVVGKVVASGRRPLTPTMRHLLCFFLCFGGGIALGATPTNRLFQHFEPMPLTARLLANGLELLAMYFLMRLARSTQTPEPRSRLWHFGLVWLALGVLLFLATRDYTHGELADPVREAEFHLQATAVAYQVVLVGYAIGCLAEFGRMIGRHAATCPPGSFRTGLKVIVLSSRVTLLWGVIACLPTVWVLLGASRAEFDLVNRGGALVVVVLWVSGAVVTTWSGLVERPRLLLAAHRGCRAVTPLWSALVAALPGIALAPVVALPHRVEFALYRRLIEIRDGSLALRGHVPPEVALWVHESARAHSVPDLAPVLEAASLAAALIARAGGHSWPPTPGQAAGIASIEAETAWLTAVSAAFTGSPVVAEVRRRARLAYAGVAA</sequence>
<feature type="transmembrane region" description="Helical" evidence="1">
    <location>
        <begin position="30"/>
        <end position="51"/>
    </location>
</feature>
<feature type="transmembrane region" description="Helical" evidence="1">
    <location>
        <begin position="185"/>
        <end position="203"/>
    </location>
</feature>
<dbReference type="Pfam" id="PF20182">
    <property type="entry name" value="DUF6545"/>
    <property type="match status" value="1"/>
</dbReference>
<accession>A0ABS5AJH2</accession>
<feature type="transmembrane region" description="Helical" evidence="1">
    <location>
        <begin position="255"/>
        <end position="275"/>
    </location>
</feature>
<keyword evidence="1" id="KW-1133">Transmembrane helix</keyword>
<organism evidence="3 4">
    <name type="scientific">Crossiella equi</name>
    <dbReference type="NCBI Taxonomy" id="130796"/>
    <lineage>
        <taxon>Bacteria</taxon>
        <taxon>Bacillati</taxon>
        <taxon>Actinomycetota</taxon>
        <taxon>Actinomycetes</taxon>
        <taxon>Pseudonocardiales</taxon>
        <taxon>Pseudonocardiaceae</taxon>
        <taxon>Crossiella</taxon>
    </lineage>
</organism>
<dbReference type="EMBL" id="JAGIOO010000001">
    <property type="protein sequence ID" value="MBP2476722.1"/>
    <property type="molecule type" value="Genomic_DNA"/>
</dbReference>